<proteinExistence type="inferred from homology"/>
<dbReference type="GO" id="GO:0050660">
    <property type="term" value="F:flavin adenine dinucleotide binding"/>
    <property type="evidence" value="ECO:0007669"/>
    <property type="project" value="InterPro"/>
</dbReference>
<evidence type="ECO:0000256" key="2">
    <source>
        <dbReference type="ARBA" id="ARBA00010989"/>
    </source>
</evidence>
<evidence type="ECO:0000313" key="8">
    <source>
        <dbReference type="Proteomes" id="UP000310708"/>
    </source>
</evidence>
<reference evidence="7 8" key="1">
    <citation type="submission" date="2019-03" db="EMBL/GenBank/DDBJ databases">
        <title>Sequencing 25 genomes of Wallemia mellicola.</title>
        <authorList>
            <person name="Gostincar C."/>
        </authorList>
    </citation>
    <scope>NUCLEOTIDE SEQUENCE [LARGE SCALE GENOMIC DNA]</scope>
    <source>
        <strain evidence="7 8">EXF-757</strain>
    </source>
</reference>
<name>A0A4T0LG13_9BASI</name>
<evidence type="ECO:0000256" key="5">
    <source>
        <dbReference type="ARBA" id="ARBA00023002"/>
    </source>
</evidence>
<evidence type="ECO:0000256" key="1">
    <source>
        <dbReference type="ARBA" id="ARBA00001974"/>
    </source>
</evidence>
<dbReference type="Pfam" id="PF01266">
    <property type="entry name" value="DAO"/>
    <property type="match status" value="1"/>
</dbReference>
<protein>
    <recommendedName>
        <fullName evidence="6">FAD dependent oxidoreductase domain-containing protein</fullName>
    </recommendedName>
</protein>
<dbReference type="Proteomes" id="UP000310708">
    <property type="component" value="Unassembled WGS sequence"/>
</dbReference>
<dbReference type="PANTHER" id="PTHR10961">
    <property type="entry name" value="PEROXISOMAL SARCOSINE OXIDASE"/>
    <property type="match status" value="1"/>
</dbReference>
<dbReference type="SUPFAM" id="SSF51905">
    <property type="entry name" value="FAD/NAD(P)-binding domain"/>
    <property type="match status" value="1"/>
</dbReference>
<dbReference type="Gene3D" id="3.50.50.60">
    <property type="entry name" value="FAD/NAD(P)-binding domain"/>
    <property type="match status" value="1"/>
</dbReference>
<dbReference type="InterPro" id="IPR036188">
    <property type="entry name" value="FAD/NAD-bd_sf"/>
</dbReference>
<dbReference type="InterPro" id="IPR006076">
    <property type="entry name" value="FAD-dep_OxRdtase"/>
</dbReference>
<comment type="cofactor">
    <cofactor evidence="1">
        <name>FAD</name>
        <dbReference type="ChEBI" id="CHEBI:57692"/>
    </cofactor>
</comment>
<keyword evidence="3" id="KW-0285">Flavoprotein</keyword>
<feature type="domain" description="FAD dependent oxidoreductase" evidence="6">
    <location>
        <begin position="7"/>
        <end position="99"/>
    </location>
</feature>
<gene>
    <name evidence="7" type="ORF">E3Q01_04430</name>
</gene>
<sequence>MTQSKSVIVIGAGGTFGSSTCLELARRGYKVTGLDKHAYPSLISAGNDLNKIVRTEYADPLYAHLASEAIEVWKSDNVFNSHFHQTGWLVCTSDKRSLTAQNLIYKPYEVLKQTDLKDKIKLIDFNILRCYFALPLEPTLTMSQSPKNIVEASTIHLNESASVPLQWTIVSPPLTTKIPAPHVAIQKPTSPTHTDITTNDKATITPKVSFGNNSCFKGEVMIVQGQVRCT</sequence>
<dbReference type="GO" id="GO:0051698">
    <property type="term" value="F:saccharopine oxidase activity"/>
    <property type="evidence" value="ECO:0007669"/>
    <property type="project" value="TreeGrafter"/>
</dbReference>
<dbReference type="EMBL" id="SPRX01000114">
    <property type="protein sequence ID" value="TIC61105.1"/>
    <property type="molecule type" value="Genomic_DNA"/>
</dbReference>
<dbReference type="InterPro" id="IPR045170">
    <property type="entry name" value="MTOX"/>
</dbReference>
<evidence type="ECO:0000259" key="6">
    <source>
        <dbReference type="Pfam" id="PF01266"/>
    </source>
</evidence>
<dbReference type="PANTHER" id="PTHR10961:SF26">
    <property type="entry name" value="L-SACCHAROPINE OXIDASE"/>
    <property type="match status" value="1"/>
</dbReference>
<dbReference type="GO" id="GO:0008115">
    <property type="term" value="F:sarcosine oxidase activity"/>
    <property type="evidence" value="ECO:0007669"/>
    <property type="project" value="TreeGrafter"/>
</dbReference>
<comment type="caution">
    <text evidence="7">The sequence shown here is derived from an EMBL/GenBank/DDBJ whole genome shotgun (WGS) entry which is preliminary data.</text>
</comment>
<dbReference type="AlphaFoldDB" id="A0A4T0LG13"/>
<evidence type="ECO:0000256" key="4">
    <source>
        <dbReference type="ARBA" id="ARBA00022827"/>
    </source>
</evidence>
<comment type="similarity">
    <text evidence="2">Belongs to the MSOX/MTOX family.</text>
</comment>
<accession>A0A4T0LG13</accession>
<evidence type="ECO:0000256" key="3">
    <source>
        <dbReference type="ARBA" id="ARBA00022630"/>
    </source>
</evidence>
<evidence type="ECO:0000313" key="7">
    <source>
        <dbReference type="EMBL" id="TIC61105.1"/>
    </source>
</evidence>
<keyword evidence="5" id="KW-0560">Oxidoreductase</keyword>
<organism evidence="7 8">
    <name type="scientific">Wallemia mellicola</name>
    <dbReference type="NCBI Taxonomy" id="1708541"/>
    <lineage>
        <taxon>Eukaryota</taxon>
        <taxon>Fungi</taxon>
        <taxon>Dikarya</taxon>
        <taxon>Basidiomycota</taxon>
        <taxon>Wallemiomycotina</taxon>
        <taxon>Wallemiomycetes</taxon>
        <taxon>Wallemiales</taxon>
        <taxon>Wallemiaceae</taxon>
        <taxon>Wallemia</taxon>
    </lineage>
</organism>
<keyword evidence="4" id="KW-0274">FAD</keyword>